<dbReference type="Proteomes" id="UP000006023">
    <property type="component" value="Unassembled WGS sequence"/>
</dbReference>
<dbReference type="PANTHER" id="PTHR22642">
    <property type="entry name" value="IMIDAZOLONEPROPIONASE"/>
    <property type="match status" value="1"/>
</dbReference>
<gene>
    <name evidence="2" type="ORF">GOAMR_03_01640</name>
</gene>
<comment type="caution">
    <text evidence="2">The sequence shown here is derived from an EMBL/GenBank/DDBJ whole genome shotgun (WGS) entry which is preliminary data.</text>
</comment>
<dbReference type="Gene3D" id="3.10.310.70">
    <property type="match status" value="1"/>
</dbReference>
<name>G7GJ78_9ACTN</name>
<dbReference type="InterPro" id="IPR013108">
    <property type="entry name" value="Amidohydro_3"/>
</dbReference>
<dbReference type="SUPFAM" id="SSF51556">
    <property type="entry name" value="Metallo-dependent hydrolases"/>
    <property type="match status" value="1"/>
</dbReference>
<dbReference type="InterPro" id="IPR011059">
    <property type="entry name" value="Metal-dep_hydrolase_composite"/>
</dbReference>
<evidence type="ECO:0000313" key="2">
    <source>
        <dbReference type="EMBL" id="GAB03653.1"/>
    </source>
</evidence>
<dbReference type="InterPro" id="IPR033932">
    <property type="entry name" value="YtcJ-like"/>
</dbReference>
<dbReference type="AlphaFoldDB" id="G7GJ78"/>
<protein>
    <submittedName>
        <fullName evidence="2">Peptidase M38 family protein</fullName>
    </submittedName>
</protein>
<accession>G7GJ78</accession>
<reference evidence="2 3" key="1">
    <citation type="submission" date="2011-11" db="EMBL/GenBank/DDBJ databases">
        <title>Whole genome shotgun sequence of Gordonia amarae NBRC 15530.</title>
        <authorList>
            <person name="Takarada H."/>
            <person name="Hosoyama A."/>
            <person name="Tsuchikane K."/>
            <person name="Katsumata H."/>
            <person name="Yamazaki S."/>
            <person name="Fujita N."/>
        </authorList>
    </citation>
    <scope>NUCLEOTIDE SEQUENCE [LARGE SCALE GENOMIC DNA]</scope>
    <source>
        <strain evidence="2 3">NBRC 15530</strain>
    </source>
</reference>
<dbReference type="PANTHER" id="PTHR22642:SF2">
    <property type="entry name" value="PROTEIN LONG AFTER FAR-RED 3"/>
    <property type="match status" value="1"/>
</dbReference>
<dbReference type="GO" id="GO:0016810">
    <property type="term" value="F:hydrolase activity, acting on carbon-nitrogen (but not peptide) bonds"/>
    <property type="evidence" value="ECO:0007669"/>
    <property type="project" value="InterPro"/>
</dbReference>
<sequence length="516" mass="54737">MGVDTDLVGPGTQVHDLGGAGLLPGFIDAHVHPVAGGLAALRCDLSELAHDRRGYLDAIAEYVRTHPDEPVISGSGWYGDAFPGGLPTKDDLDSVVGDRPVVLSSHDGHGVWSNSEALRRAGISAATPDPDGGRIERDERGEPTGVLFERAFDAVNALIPADGPDRLRDALLLAQQRLLSVGVTGWQDAGVGIPAFGLTDTLDTYLAADAAGELVAHVCGALWWTAEEGIGQLGTILDRRDSARGPRLHIDTVKVMQDGICENCTAAMLEPYCNIPADAHSEGLSFIDPVELADVCALLARNDFHIHMHAVGDRAVRECLDALSSAVTACGDFAAHHQIAHLDVVDPLDMPRFRELGVTANIQALWARRDIEIVERKLPLLGPEREGRHFPFGSLLRAGAQLAMGSDWPVTDPNPLWALHTAVHRTGSRADPHAIGPDARTVPLLADEAISLRSAVDAYTAGAARVTHRAARAGTIEVGKDADLIVLDGDITTADDIGELAVQTTMVGGAVVYERP</sequence>
<keyword evidence="3" id="KW-1185">Reference proteome</keyword>
<dbReference type="Gene3D" id="2.30.40.10">
    <property type="entry name" value="Urease, subunit C, domain 1"/>
    <property type="match status" value="1"/>
</dbReference>
<dbReference type="InterPro" id="IPR032466">
    <property type="entry name" value="Metal_Hydrolase"/>
</dbReference>
<evidence type="ECO:0000313" key="3">
    <source>
        <dbReference type="Proteomes" id="UP000006023"/>
    </source>
</evidence>
<feature type="domain" description="Amidohydrolase 3" evidence="1">
    <location>
        <begin position="13"/>
        <end position="513"/>
    </location>
</feature>
<proteinExistence type="predicted"/>
<dbReference type="eggNOG" id="COG1574">
    <property type="taxonomic scope" value="Bacteria"/>
</dbReference>
<dbReference type="Pfam" id="PF07969">
    <property type="entry name" value="Amidohydro_3"/>
    <property type="match status" value="1"/>
</dbReference>
<organism evidence="2 3">
    <name type="scientific">Gordonia amarae NBRC 15530</name>
    <dbReference type="NCBI Taxonomy" id="1075090"/>
    <lineage>
        <taxon>Bacteria</taxon>
        <taxon>Bacillati</taxon>
        <taxon>Actinomycetota</taxon>
        <taxon>Actinomycetes</taxon>
        <taxon>Mycobacteriales</taxon>
        <taxon>Gordoniaceae</taxon>
        <taxon>Gordonia</taxon>
    </lineage>
</organism>
<dbReference type="Gene3D" id="3.20.20.140">
    <property type="entry name" value="Metal-dependent hydrolases"/>
    <property type="match status" value="1"/>
</dbReference>
<dbReference type="STRING" id="1075090.GOAMR_03_01640"/>
<dbReference type="EMBL" id="BAED01000003">
    <property type="protein sequence ID" value="GAB03653.1"/>
    <property type="molecule type" value="Genomic_DNA"/>
</dbReference>
<evidence type="ECO:0000259" key="1">
    <source>
        <dbReference type="Pfam" id="PF07969"/>
    </source>
</evidence>
<dbReference type="SUPFAM" id="SSF51338">
    <property type="entry name" value="Composite domain of metallo-dependent hydrolases"/>
    <property type="match status" value="1"/>
</dbReference>
<dbReference type="CDD" id="cd01300">
    <property type="entry name" value="YtcJ_like"/>
    <property type="match status" value="1"/>
</dbReference>